<dbReference type="EMBL" id="QXFV01000519">
    <property type="protein sequence ID" value="KAE9035218.1"/>
    <property type="molecule type" value="Genomic_DNA"/>
</dbReference>
<evidence type="ECO:0000313" key="4">
    <source>
        <dbReference type="EMBL" id="KAE9031430.1"/>
    </source>
</evidence>
<dbReference type="AlphaFoldDB" id="A0A6A3N0Y8"/>
<feature type="signal peptide" evidence="3">
    <location>
        <begin position="1"/>
        <end position="20"/>
    </location>
</feature>
<evidence type="ECO:0000256" key="3">
    <source>
        <dbReference type="SAM" id="SignalP"/>
    </source>
</evidence>
<evidence type="ECO:0000313" key="6">
    <source>
        <dbReference type="EMBL" id="KAE9341926.1"/>
    </source>
</evidence>
<keyword evidence="8" id="KW-1185">Reference proteome</keyword>
<name>A0A6A3N0Y8_9STRA</name>
<sequence>MRFLVVAVALLLSGASSAMGETSCWEIDGSASLMMALAAYSGAACAVDVTIPLVAASYAPNQNVPLLWGVQLDADSTNAMDVPVPPDVMTTLSADNVGASVQILSTYVRTCASRLQCTPGMLGDDTFTTAQSGNFSSSDATYFETLDELSFAEEGNYTVAAVAVLGNADNSTLLYYFQTFVDVIVKEVQVEAVEYDSDATYCRVTVQNPLEDALDSNELLVSSTSSEIEIAVQVARVVQAQQPVDIAWTATLTRNSSKDIQLPSPLEAAFVLDEDESGYYTIVSSVVKLCERSKACTEYSSVVDVSSADFSGNFTSASTAAFSSSGIVLPSPGWYSGFAQLTLAGDDADSHRYDFIKYFEVFATEENVAEQVESATYANDGSESYCWAVVAAADDENVDATSVAYAGNGTNCPYTVNMTVSTTTFTVDAGALVSWTVAKQTAFTGADGVAVNMTTVYDEPTGKYVNLPQINIYYCDDTMCSPFSENKTLAYSAAAMNFSERTGEALVSTKISIGSEGTYALMAHVVVPNGDDFRFGVATFMRMTVTASSKSAATDEGSSSHVGLILGSTLGCIAVVCLAVVGFAVMRRRRIEREDAHQKDRRQSFFGFRPLSNTNELPTNSPSGHASDESGHFMYMKAQPSPPMDMRPRASSLSYDPYARRSFLEAGDEDSGYSFSLSDAKPPFPSSSPNERTTPTQLTLATHPF</sequence>
<dbReference type="EMBL" id="QXFT01000512">
    <property type="protein sequence ID" value="KAE9341926.1"/>
    <property type="molecule type" value="Genomic_DNA"/>
</dbReference>
<evidence type="ECO:0000256" key="1">
    <source>
        <dbReference type="SAM" id="MobiDB-lite"/>
    </source>
</evidence>
<feature type="chain" id="PRO_5036165232" description="Ig-like domain-containing protein" evidence="3">
    <location>
        <begin position="21"/>
        <end position="705"/>
    </location>
</feature>
<accession>A0A6A3N0Y8</accession>
<evidence type="ECO:0000313" key="8">
    <source>
        <dbReference type="Proteomes" id="UP000434957"/>
    </source>
</evidence>
<keyword evidence="2" id="KW-0812">Transmembrane</keyword>
<feature type="transmembrane region" description="Helical" evidence="2">
    <location>
        <begin position="562"/>
        <end position="585"/>
    </location>
</feature>
<dbReference type="Proteomes" id="UP000429607">
    <property type="component" value="Unassembled WGS sequence"/>
</dbReference>
<gene>
    <name evidence="5" type="ORF">PR001_g9409</name>
    <name evidence="4" type="ORF">PR002_g9642</name>
    <name evidence="6" type="ORF">PR003_g9739</name>
</gene>
<comment type="caution">
    <text evidence="5">The sequence shown here is derived from an EMBL/GenBank/DDBJ whole genome shotgun (WGS) entry which is preliminary data.</text>
</comment>
<keyword evidence="3" id="KW-0732">Signal</keyword>
<proteinExistence type="predicted"/>
<dbReference type="Proteomes" id="UP000434957">
    <property type="component" value="Unassembled WGS sequence"/>
</dbReference>
<dbReference type="EMBL" id="QXFU01000520">
    <property type="protein sequence ID" value="KAE9031430.1"/>
    <property type="molecule type" value="Genomic_DNA"/>
</dbReference>
<evidence type="ECO:0000313" key="5">
    <source>
        <dbReference type="EMBL" id="KAE9035218.1"/>
    </source>
</evidence>
<dbReference type="OrthoDB" id="105255at2759"/>
<feature type="compositionally biased region" description="Polar residues" evidence="1">
    <location>
        <begin position="687"/>
        <end position="705"/>
    </location>
</feature>
<evidence type="ECO:0000313" key="7">
    <source>
        <dbReference type="Proteomes" id="UP000429607"/>
    </source>
</evidence>
<keyword evidence="2" id="KW-1133">Transmembrane helix</keyword>
<feature type="region of interest" description="Disordered" evidence="1">
    <location>
        <begin position="669"/>
        <end position="705"/>
    </location>
</feature>
<feature type="compositionally biased region" description="Polar residues" evidence="1">
    <location>
        <begin position="611"/>
        <end position="624"/>
    </location>
</feature>
<keyword evidence="2" id="KW-0472">Membrane</keyword>
<reference evidence="7 9" key="1">
    <citation type="submission" date="2018-09" db="EMBL/GenBank/DDBJ databases">
        <title>Genomic investigation of the strawberry pathogen Phytophthora fragariae indicates pathogenicity is determined by transcriptional variation in three key races.</title>
        <authorList>
            <person name="Adams T.M."/>
            <person name="Armitage A.D."/>
            <person name="Sobczyk M.K."/>
            <person name="Bates H.J."/>
            <person name="Dunwell J.M."/>
            <person name="Nellist C.F."/>
            <person name="Harrison R.J."/>
        </authorList>
    </citation>
    <scope>NUCLEOTIDE SEQUENCE [LARGE SCALE GENOMIC DNA]</scope>
    <source>
        <strain evidence="5 7">SCRP249</strain>
        <strain evidence="4 9">SCRP324</strain>
        <strain evidence="6 8">SCRP333</strain>
    </source>
</reference>
<feature type="region of interest" description="Disordered" evidence="1">
    <location>
        <begin position="594"/>
        <end position="652"/>
    </location>
</feature>
<evidence type="ECO:0000313" key="9">
    <source>
        <dbReference type="Proteomes" id="UP000435112"/>
    </source>
</evidence>
<organism evidence="5 7">
    <name type="scientific">Phytophthora rubi</name>
    <dbReference type="NCBI Taxonomy" id="129364"/>
    <lineage>
        <taxon>Eukaryota</taxon>
        <taxon>Sar</taxon>
        <taxon>Stramenopiles</taxon>
        <taxon>Oomycota</taxon>
        <taxon>Peronosporomycetes</taxon>
        <taxon>Peronosporales</taxon>
        <taxon>Peronosporaceae</taxon>
        <taxon>Phytophthora</taxon>
    </lineage>
</organism>
<evidence type="ECO:0000256" key="2">
    <source>
        <dbReference type="SAM" id="Phobius"/>
    </source>
</evidence>
<dbReference type="Proteomes" id="UP000435112">
    <property type="component" value="Unassembled WGS sequence"/>
</dbReference>
<feature type="compositionally biased region" description="Basic and acidic residues" evidence="1">
    <location>
        <begin position="594"/>
        <end position="603"/>
    </location>
</feature>
<protein>
    <recommendedName>
        <fullName evidence="10">Ig-like domain-containing protein</fullName>
    </recommendedName>
</protein>
<evidence type="ECO:0008006" key="10">
    <source>
        <dbReference type="Google" id="ProtNLM"/>
    </source>
</evidence>